<sequence length="258" mass="29566">MGTNSEESILLHGDLENHCSESLRQVGEHFNILLAHPVVDLELKIKEGSKVRGGKGIKGTVKIPARRIITGEIIREWYPVEHVKGDRCKNLDLDIEMKFTPCDQNPLYDQGIAGDPEQAGMRNTYFPLREGNKVKLYQDAHVPEEMSREIELLVREPTRPLPRGGDLTLGELLKSKSEERVQVVVLIWDDKTSYDIFGIEMRGVMRTHDEETRKFFEDSSVICKLVHRQASKSHNFFTRASLCSPYNLFQNLKILHKN</sequence>
<name>A0AAV5HQW3_9ROSI</name>
<comment type="caution">
    <text evidence="3">The sequence shown here is derived from an EMBL/GenBank/DDBJ whole genome shotgun (WGS) entry which is preliminary data.</text>
</comment>
<dbReference type="GO" id="GO:0004630">
    <property type="term" value="F:phospholipase D activity"/>
    <property type="evidence" value="ECO:0007669"/>
    <property type="project" value="TreeGrafter"/>
</dbReference>
<dbReference type="PANTHER" id="PTHR18896">
    <property type="entry name" value="PHOSPHOLIPASE D"/>
    <property type="match status" value="1"/>
</dbReference>
<evidence type="ECO:0000256" key="1">
    <source>
        <dbReference type="ARBA" id="ARBA00022737"/>
    </source>
</evidence>
<dbReference type="PANTHER" id="PTHR18896:SF86">
    <property type="entry name" value="PHOSPHOLIPASE D DELTA"/>
    <property type="match status" value="1"/>
</dbReference>
<dbReference type="AlphaFoldDB" id="A0AAV5HQW3"/>
<reference evidence="3 4" key="1">
    <citation type="journal article" date="2021" name="Commun. Biol.">
        <title>The genome of Shorea leprosula (Dipterocarpaceae) highlights the ecological relevance of drought in aseasonal tropical rainforests.</title>
        <authorList>
            <person name="Ng K.K.S."/>
            <person name="Kobayashi M.J."/>
            <person name="Fawcett J.A."/>
            <person name="Hatakeyama M."/>
            <person name="Paape T."/>
            <person name="Ng C.H."/>
            <person name="Ang C.C."/>
            <person name="Tnah L.H."/>
            <person name="Lee C.T."/>
            <person name="Nishiyama T."/>
            <person name="Sese J."/>
            <person name="O'Brien M.J."/>
            <person name="Copetti D."/>
            <person name="Mohd Noor M.I."/>
            <person name="Ong R.C."/>
            <person name="Putra M."/>
            <person name="Sireger I.Z."/>
            <person name="Indrioko S."/>
            <person name="Kosugi Y."/>
            <person name="Izuno A."/>
            <person name="Isagi Y."/>
            <person name="Lee S.L."/>
            <person name="Shimizu K.K."/>
        </authorList>
    </citation>
    <scope>NUCLEOTIDE SEQUENCE [LARGE SCALE GENOMIC DNA]</scope>
    <source>
        <strain evidence="3">214</strain>
    </source>
</reference>
<evidence type="ECO:0000256" key="2">
    <source>
        <dbReference type="ARBA" id="ARBA00023098"/>
    </source>
</evidence>
<dbReference type="Proteomes" id="UP001054252">
    <property type="component" value="Unassembled WGS sequence"/>
</dbReference>
<dbReference type="GO" id="GO:0009395">
    <property type="term" value="P:phospholipid catabolic process"/>
    <property type="evidence" value="ECO:0007669"/>
    <property type="project" value="TreeGrafter"/>
</dbReference>
<dbReference type="GO" id="GO:0005886">
    <property type="term" value="C:plasma membrane"/>
    <property type="evidence" value="ECO:0007669"/>
    <property type="project" value="TreeGrafter"/>
</dbReference>
<accession>A0AAV5HQW3</accession>
<protein>
    <submittedName>
        <fullName evidence="3">Uncharacterized protein</fullName>
    </submittedName>
</protein>
<evidence type="ECO:0000313" key="4">
    <source>
        <dbReference type="Proteomes" id="UP001054252"/>
    </source>
</evidence>
<proteinExistence type="predicted"/>
<keyword evidence="1" id="KW-0677">Repeat</keyword>
<keyword evidence="4" id="KW-1185">Reference proteome</keyword>
<organism evidence="3 4">
    <name type="scientific">Rubroshorea leprosula</name>
    <dbReference type="NCBI Taxonomy" id="152421"/>
    <lineage>
        <taxon>Eukaryota</taxon>
        <taxon>Viridiplantae</taxon>
        <taxon>Streptophyta</taxon>
        <taxon>Embryophyta</taxon>
        <taxon>Tracheophyta</taxon>
        <taxon>Spermatophyta</taxon>
        <taxon>Magnoliopsida</taxon>
        <taxon>eudicotyledons</taxon>
        <taxon>Gunneridae</taxon>
        <taxon>Pentapetalae</taxon>
        <taxon>rosids</taxon>
        <taxon>malvids</taxon>
        <taxon>Malvales</taxon>
        <taxon>Dipterocarpaceae</taxon>
        <taxon>Rubroshorea</taxon>
    </lineage>
</organism>
<dbReference type="EMBL" id="BPVZ01000002">
    <property type="protein sequence ID" value="GKU88636.1"/>
    <property type="molecule type" value="Genomic_DNA"/>
</dbReference>
<gene>
    <name evidence="3" type="ORF">SLEP1_g2873</name>
</gene>
<dbReference type="InterPro" id="IPR015679">
    <property type="entry name" value="PLipase_D_fam"/>
</dbReference>
<evidence type="ECO:0000313" key="3">
    <source>
        <dbReference type="EMBL" id="GKU88636.1"/>
    </source>
</evidence>
<keyword evidence="2" id="KW-0443">Lipid metabolism</keyword>